<dbReference type="CDD" id="cd02440">
    <property type="entry name" value="AdoMet_MTases"/>
    <property type="match status" value="1"/>
</dbReference>
<name>A0A6J6EFR9_9ZZZZ</name>
<organism evidence="1">
    <name type="scientific">freshwater metagenome</name>
    <dbReference type="NCBI Taxonomy" id="449393"/>
    <lineage>
        <taxon>unclassified sequences</taxon>
        <taxon>metagenomes</taxon>
        <taxon>ecological metagenomes</taxon>
    </lineage>
</organism>
<proteinExistence type="predicted"/>
<gene>
    <name evidence="1" type="ORF">UFOPK1591_01509</name>
</gene>
<dbReference type="SUPFAM" id="SSF53335">
    <property type="entry name" value="S-adenosyl-L-methionine-dependent methyltransferases"/>
    <property type="match status" value="1"/>
</dbReference>
<dbReference type="InterPro" id="IPR029063">
    <property type="entry name" value="SAM-dependent_MTases_sf"/>
</dbReference>
<dbReference type="AlphaFoldDB" id="A0A6J6EFR9"/>
<evidence type="ECO:0000313" key="1">
    <source>
        <dbReference type="EMBL" id="CAB4574736.1"/>
    </source>
</evidence>
<accession>A0A6J6EFR9</accession>
<dbReference type="EMBL" id="CAEZTD010000174">
    <property type="protein sequence ID" value="CAB4574736.1"/>
    <property type="molecule type" value="Genomic_DNA"/>
</dbReference>
<protein>
    <submittedName>
        <fullName evidence="1">Unannotated protein</fullName>
    </submittedName>
</protein>
<reference evidence="1" key="1">
    <citation type="submission" date="2020-05" db="EMBL/GenBank/DDBJ databases">
        <authorList>
            <person name="Chiriac C."/>
            <person name="Salcher M."/>
            <person name="Ghai R."/>
            <person name="Kavagutti S V."/>
        </authorList>
    </citation>
    <scope>NUCLEOTIDE SEQUENCE</scope>
</reference>
<sequence length="271" mass="29783">MPVGNITRGTTNPNRLRRVDRWIQTWPGLRSTGDPLVVDLGFGASAVTTVELRERLVRVRPDVELLGLEIDPARVASAREDLLRWGMTDAHPPIRFDLGGFETPLPRGRKATVIRAFNVLRQYDEPHVPAAWESMLAALQPNGVLVDGTCDEIGRVSTWLALTPAVGDRPAGPQSLTLSLKLDGLDVPSIAAERLPKALIHHNVPGDAVNNLMTDLDKWWAVHAPLSTFGATQRWMATVESLKSNGWPVLAGRTRWRLGEITIAWGALGRD</sequence>
<dbReference type="Gene3D" id="3.40.50.150">
    <property type="entry name" value="Vaccinia Virus protein VP39"/>
    <property type="match status" value="1"/>
</dbReference>